<organism evidence="2 3">
    <name type="scientific">Phreatobacter oligotrophus</name>
    <dbReference type="NCBI Taxonomy" id="1122261"/>
    <lineage>
        <taxon>Bacteria</taxon>
        <taxon>Pseudomonadati</taxon>
        <taxon>Pseudomonadota</taxon>
        <taxon>Alphaproteobacteria</taxon>
        <taxon>Hyphomicrobiales</taxon>
        <taxon>Phreatobacteraceae</taxon>
        <taxon>Phreatobacter</taxon>
    </lineage>
</organism>
<dbReference type="Proteomes" id="UP000241808">
    <property type="component" value="Unassembled WGS sequence"/>
</dbReference>
<protein>
    <submittedName>
        <fullName evidence="2">Uncharacterized protein</fullName>
    </submittedName>
</protein>
<dbReference type="EMBL" id="PZZL01000001">
    <property type="protein sequence ID" value="PTM61738.1"/>
    <property type="molecule type" value="Genomic_DNA"/>
</dbReference>
<accession>A0A2T4ZIC7</accession>
<sequence>MAQAKTTTTPAKTATTPAKTTTPQDPRHPEDRSRNANAGRDREGGDERGRGTFEAGPAPEDLTRGAPPKPVKRYSQAG</sequence>
<proteinExistence type="predicted"/>
<gene>
    <name evidence="2" type="ORF">C8P69_101409</name>
</gene>
<feature type="region of interest" description="Disordered" evidence="1">
    <location>
        <begin position="1"/>
        <end position="78"/>
    </location>
</feature>
<feature type="compositionally biased region" description="Low complexity" evidence="1">
    <location>
        <begin position="1"/>
        <end position="23"/>
    </location>
</feature>
<dbReference type="AlphaFoldDB" id="A0A2T4ZIC7"/>
<evidence type="ECO:0000256" key="1">
    <source>
        <dbReference type="SAM" id="MobiDB-lite"/>
    </source>
</evidence>
<comment type="caution">
    <text evidence="2">The sequence shown here is derived from an EMBL/GenBank/DDBJ whole genome shotgun (WGS) entry which is preliminary data.</text>
</comment>
<name>A0A2T4ZIC7_9HYPH</name>
<dbReference type="RefSeq" id="WP_108174187.1">
    <property type="nucleotide sequence ID" value="NZ_PZZL01000001.1"/>
</dbReference>
<evidence type="ECO:0000313" key="2">
    <source>
        <dbReference type="EMBL" id="PTM61738.1"/>
    </source>
</evidence>
<feature type="compositionally biased region" description="Basic and acidic residues" evidence="1">
    <location>
        <begin position="25"/>
        <end position="51"/>
    </location>
</feature>
<reference evidence="2 3" key="1">
    <citation type="submission" date="2018-04" db="EMBL/GenBank/DDBJ databases">
        <title>Genomic Encyclopedia of Archaeal and Bacterial Type Strains, Phase II (KMG-II): from individual species to whole genera.</title>
        <authorList>
            <person name="Goeker M."/>
        </authorList>
    </citation>
    <scope>NUCLEOTIDE SEQUENCE [LARGE SCALE GENOMIC DNA]</scope>
    <source>
        <strain evidence="2 3">DSM 25521</strain>
    </source>
</reference>
<evidence type="ECO:0000313" key="3">
    <source>
        <dbReference type="Proteomes" id="UP000241808"/>
    </source>
</evidence>
<keyword evidence="3" id="KW-1185">Reference proteome</keyword>